<dbReference type="STRING" id="195064.SAMN05421721_11121"/>
<gene>
    <name evidence="2" type="ORF">SAMN05421721_11121</name>
</gene>
<reference evidence="2 3" key="1">
    <citation type="submission" date="2016-10" db="EMBL/GenBank/DDBJ databases">
        <authorList>
            <person name="de Groot N.N."/>
        </authorList>
    </citation>
    <scope>NUCLEOTIDE SEQUENCE [LARGE SCALE GENOMIC DNA]</scope>
    <source>
        <strain evidence="2 3">DSM 4180</strain>
    </source>
</reference>
<evidence type="ECO:0000313" key="2">
    <source>
        <dbReference type="EMBL" id="SFM57550.1"/>
    </source>
</evidence>
<feature type="chain" id="PRO_5011762303" description="DsrE/DsrF-like family protein" evidence="1">
    <location>
        <begin position="26"/>
        <end position="145"/>
    </location>
</feature>
<organism evidence="2 3">
    <name type="scientific">Ectothiorhodospira mobilis</name>
    <dbReference type="NCBI Taxonomy" id="195064"/>
    <lineage>
        <taxon>Bacteria</taxon>
        <taxon>Pseudomonadati</taxon>
        <taxon>Pseudomonadota</taxon>
        <taxon>Gammaproteobacteria</taxon>
        <taxon>Chromatiales</taxon>
        <taxon>Ectothiorhodospiraceae</taxon>
        <taxon>Ectothiorhodospira</taxon>
    </lineage>
</organism>
<accession>A0A1I4RZY2</accession>
<dbReference type="Proteomes" id="UP000199556">
    <property type="component" value="Unassembled WGS sequence"/>
</dbReference>
<feature type="signal peptide" evidence="1">
    <location>
        <begin position="1"/>
        <end position="25"/>
    </location>
</feature>
<sequence>MQRFKNGLIAITALLALGLMPLAQAEDDNKVLVTVTTGDAQTQAMAMILTGQLVQRGADVRILLCDQAGEMGTTAFEGPTFKGPDANAQQIMQKVMKGGAQVDVCALFLPNSDFTQDDLIDGVGAATPQEMGEYMIDEDVRFLSF</sequence>
<dbReference type="Gene3D" id="3.40.1260.10">
    <property type="entry name" value="DsrEFH-like"/>
    <property type="match status" value="1"/>
</dbReference>
<proteinExistence type="predicted"/>
<dbReference type="AlphaFoldDB" id="A0A1I4RZY2"/>
<dbReference type="SUPFAM" id="SSF75169">
    <property type="entry name" value="DsrEFH-like"/>
    <property type="match status" value="1"/>
</dbReference>
<dbReference type="InterPro" id="IPR027396">
    <property type="entry name" value="DsrEFH-like"/>
</dbReference>
<dbReference type="RefSeq" id="WP_090486012.1">
    <property type="nucleotide sequence ID" value="NZ_FOUO01000011.1"/>
</dbReference>
<keyword evidence="3" id="KW-1185">Reference proteome</keyword>
<protein>
    <recommendedName>
        <fullName evidence="4">DsrE/DsrF-like family protein</fullName>
    </recommendedName>
</protein>
<keyword evidence="1" id="KW-0732">Signal</keyword>
<evidence type="ECO:0000313" key="3">
    <source>
        <dbReference type="Proteomes" id="UP000199556"/>
    </source>
</evidence>
<name>A0A1I4RZY2_ECTMO</name>
<dbReference type="OrthoDB" id="7361822at2"/>
<evidence type="ECO:0008006" key="4">
    <source>
        <dbReference type="Google" id="ProtNLM"/>
    </source>
</evidence>
<evidence type="ECO:0000256" key="1">
    <source>
        <dbReference type="SAM" id="SignalP"/>
    </source>
</evidence>
<dbReference type="EMBL" id="FOUO01000011">
    <property type="protein sequence ID" value="SFM57550.1"/>
    <property type="molecule type" value="Genomic_DNA"/>
</dbReference>